<evidence type="ECO:0000313" key="3">
    <source>
        <dbReference type="Proteomes" id="UP000077701"/>
    </source>
</evidence>
<dbReference type="PROSITE" id="PS50943">
    <property type="entry name" value="HTH_CROC1"/>
    <property type="match status" value="1"/>
</dbReference>
<dbReference type="AlphaFoldDB" id="A0A171DIM5"/>
<dbReference type="SUPFAM" id="SSF47413">
    <property type="entry name" value="lambda repressor-like DNA-binding domains"/>
    <property type="match status" value="1"/>
</dbReference>
<dbReference type="GO" id="GO:0003677">
    <property type="term" value="F:DNA binding"/>
    <property type="evidence" value="ECO:0007669"/>
    <property type="project" value="InterPro"/>
</dbReference>
<dbReference type="Pfam" id="PF01381">
    <property type="entry name" value="HTH_3"/>
    <property type="match status" value="1"/>
</dbReference>
<dbReference type="CDD" id="cd00093">
    <property type="entry name" value="HTH_XRE"/>
    <property type="match status" value="1"/>
</dbReference>
<reference evidence="3" key="2">
    <citation type="submission" date="2016-04" db="EMBL/GenBank/DDBJ databases">
        <title>Planomonospora sphaerica JCM9374 whole genome shotgun sequence.</title>
        <authorList>
            <person name="Suzuki T."/>
            <person name="Dohra H."/>
            <person name="Kodani S."/>
        </authorList>
    </citation>
    <scope>NUCLEOTIDE SEQUENCE [LARGE SCALE GENOMIC DNA]</scope>
    <source>
        <strain evidence="3">JCM 9374</strain>
    </source>
</reference>
<proteinExistence type="predicted"/>
<sequence length="401" mass="42697">MSDSYVSLIESGKRIPTPGVLELLADKLGCSVLYLRHGVTPEQTTTFEEGLREARTALETGAHAQARARYAELVHDSGLTGLPELHRKAELGLAAAMQACGELDEAITLLERIRQREEPLSVDAAMTVIGRLSSCYRQRGDLTSAVAIAEPVVLGSPVSRWDAGIIQLGVELLAAYVERGDLLRAQQFCRQLVAAAERLAAPPALAAAWRAAAVVAAESGQTEQALTAIERAIAAQLGSGAAGASEDRVRSRYAAIALSVAPERGGAWRPVLSRALEELRGLSGAGRETVRCAVDLVRAELAAGAVRQAQEHLAVVDDRLEELPHDVRAERHLLAGQIMAELGRPRDALAELSAAGAWLATAPPTRRIARAWLAIARIREDLDDVKGSAEAYQQALAHAGL</sequence>
<evidence type="ECO:0000313" key="2">
    <source>
        <dbReference type="EMBL" id="GAT68748.1"/>
    </source>
</evidence>
<comment type="caution">
    <text evidence="2">The sequence shown here is derived from an EMBL/GenBank/DDBJ whole genome shotgun (WGS) entry which is preliminary data.</text>
</comment>
<dbReference type="InterPro" id="IPR011990">
    <property type="entry name" value="TPR-like_helical_dom_sf"/>
</dbReference>
<reference evidence="2 3" key="1">
    <citation type="journal article" date="2016" name="Genome Announc.">
        <title>Draft Genome Sequence of Planomonospora sphaerica JCM9374, a Rare Actinomycete.</title>
        <authorList>
            <person name="Dohra H."/>
            <person name="Suzuki T."/>
            <person name="Inoue Y."/>
            <person name="Kodani S."/>
        </authorList>
    </citation>
    <scope>NUCLEOTIDE SEQUENCE [LARGE SCALE GENOMIC DNA]</scope>
    <source>
        <strain evidence="2 3">JCM 9374</strain>
    </source>
</reference>
<evidence type="ECO:0000259" key="1">
    <source>
        <dbReference type="PROSITE" id="PS50943"/>
    </source>
</evidence>
<feature type="domain" description="HTH cro/C1-type" evidence="1">
    <location>
        <begin position="1"/>
        <end position="35"/>
    </location>
</feature>
<keyword evidence="3" id="KW-1185">Reference proteome</keyword>
<accession>A0A171DIM5</accession>
<dbReference type="STRING" id="161355.PS9374_04413"/>
<dbReference type="InterPro" id="IPR010982">
    <property type="entry name" value="Lambda_DNA-bd_dom_sf"/>
</dbReference>
<dbReference type="InterPro" id="IPR001387">
    <property type="entry name" value="Cro/C1-type_HTH"/>
</dbReference>
<dbReference type="Gene3D" id="1.10.260.40">
    <property type="entry name" value="lambda repressor-like DNA-binding domains"/>
    <property type="match status" value="1"/>
</dbReference>
<name>A0A171DIM5_9ACTN</name>
<gene>
    <name evidence="2" type="ORF">PS9374_04413</name>
</gene>
<dbReference type="SUPFAM" id="SSF48452">
    <property type="entry name" value="TPR-like"/>
    <property type="match status" value="1"/>
</dbReference>
<organism evidence="2 3">
    <name type="scientific">Planomonospora sphaerica</name>
    <dbReference type="NCBI Taxonomy" id="161355"/>
    <lineage>
        <taxon>Bacteria</taxon>
        <taxon>Bacillati</taxon>
        <taxon>Actinomycetota</taxon>
        <taxon>Actinomycetes</taxon>
        <taxon>Streptosporangiales</taxon>
        <taxon>Streptosporangiaceae</taxon>
        <taxon>Planomonospora</taxon>
    </lineage>
</organism>
<dbReference type="EMBL" id="BDCX01000011">
    <property type="protein sequence ID" value="GAT68748.1"/>
    <property type="molecule type" value="Genomic_DNA"/>
</dbReference>
<protein>
    <submittedName>
        <fullName evidence="2">XRE family transcriptional regulator</fullName>
    </submittedName>
</protein>
<dbReference type="Gene3D" id="1.25.40.10">
    <property type="entry name" value="Tetratricopeptide repeat domain"/>
    <property type="match status" value="1"/>
</dbReference>
<dbReference type="Proteomes" id="UP000077701">
    <property type="component" value="Unassembled WGS sequence"/>
</dbReference>